<protein>
    <submittedName>
        <fullName evidence="4">Zinc finger protein 6</fullName>
    </submittedName>
</protein>
<dbReference type="PROSITE" id="PS50157">
    <property type="entry name" value="ZINC_FINGER_C2H2_2"/>
    <property type="match status" value="1"/>
</dbReference>
<dbReference type="PANTHER" id="PTHR46353">
    <property type="entry name" value="ZINC FINGER PROTEIN 5"/>
    <property type="match status" value="1"/>
</dbReference>
<dbReference type="GO" id="GO:0005634">
    <property type="term" value="C:nucleus"/>
    <property type="evidence" value="ECO:0007669"/>
    <property type="project" value="TreeGrafter"/>
</dbReference>
<keyword evidence="1" id="KW-0862">Zinc</keyword>
<feature type="domain" description="C2H2-type" evidence="3">
    <location>
        <begin position="77"/>
        <end position="104"/>
    </location>
</feature>
<feature type="region of interest" description="Disordered" evidence="2">
    <location>
        <begin position="44"/>
        <end position="73"/>
    </location>
</feature>
<dbReference type="GO" id="GO:0003700">
    <property type="term" value="F:DNA-binding transcription factor activity"/>
    <property type="evidence" value="ECO:0007669"/>
    <property type="project" value="TreeGrafter"/>
</dbReference>
<dbReference type="EMBL" id="GDJX01010752">
    <property type="protein sequence ID" value="JAT57184.1"/>
    <property type="molecule type" value="Transcribed_RNA"/>
</dbReference>
<dbReference type="GO" id="GO:0010090">
    <property type="term" value="P:trichome morphogenesis"/>
    <property type="evidence" value="ECO:0007669"/>
    <property type="project" value="InterPro"/>
</dbReference>
<feature type="non-terminal residue" evidence="4">
    <location>
        <position position="1"/>
    </location>
</feature>
<dbReference type="GO" id="GO:0009736">
    <property type="term" value="P:cytokinin-activated signaling pathway"/>
    <property type="evidence" value="ECO:0007669"/>
    <property type="project" value="TreeGrafter"/>
</dbReference>
<dbReference type="GO" id="GO:0008270">
    <property type="term" value="F:zinc ion binding"/>
    <property type="evidence" value="ECO:0007669"/>
    <property type="project" value="UniProtKB-KW"/>
</dbReference>
<dbReference type="InterPro" id="IPR044299">
    <property type="entry name" value="GIS3/ZFP5/ZFP6"/>
</dbReference>
<dbReference type="AlphaFoldDB" id="A0A1D1YRE8"/>
<dbReference type="InterPro" id="IPR036236">
    <property type="entry name" value="Znf_C2H2_sf"/>
</dbReference>
<dbReference type="Gene3D" id="3.30.160.60">
    <property type="entry name" value="Classic Zinc Finger"/>
    <property type="match status" value="1"/>
</dbReference>
<organism evidence="4">
    <name type="scientific">Anthurium amnicola</name>
    <dbReference type="NCBI Taxonomy" id="1678845"/>
    <lineage>
        <taxon>Eukaryota</taxon>
        <taxon>Viridiplantae</taxon>
        <taxon>Streptophyta</taxon>
        <taxon>Embryophyta</taxon>
        <taxon>Tracheophyta</taxon>
        <taxon>Spermatophyta</taxon>
        <taxon>Magnoliopsida</taxon>
        <taxon>Liliopsida</taxon>
        <taxon>Araceae</taxon>
        <taxon>Pothoideae</taxon>
        <taxon>Potheae</taxon>
        <taxon>Anthurium</taxon>
    </lineage>
</organism>
<dbReference type="SUPFAM" id="SSF57667">
    <property type="entry name" value="beta-beta-alpha zinc fingers"/>
    <property type="match status" value="1"/>
</dbReference>
<dbReference type="InterPro" id="IPR013087">
    <property type="entry name" value="Znf_C2H2_type"/>
</dbReference>
<proteinExistence type="predicted"/>
<evidence type="ECO:0000313" key="4">
    <source>
        <dbReference type="EMBL" id="JAT57184.1"/>
    </source>
</evidence>
<gene>
    <name evidence="4" type="primary">ZFP6_1</name>
    <name evidence="4" type="ORF">g.63940</name>
</gene>
<evidence type="ECO:0000256" key="1">
    <source>
        <dbReference type="PROSITE-ProRule" id="PRU00042"/>
    </source>
</evidence>
<dbReference type="GO" id="GO:0009740">
    <property type="term" value="P:gibberellic acid mediated signaling pathway"/>
    <property type="evidence" value="ECO:0007669"/>
    <property type="project" value="TreeGrafter"/>
</dbReference>
<feature type="compositionally biased region" description="Low complexity" evidence="2">
    <location>
        <begin position="55"/>
        <end position="68"/>
    </location>
</feature>
<name>A0A1D1YRE8_9ARAE</name>
<keyword evidence="1" id="KW-0479">Metal-binding</keyword>
<accession>A0A1D1YRE8</accession>
<evidence type="ECO:0000256" key="2">
    <source>
        <dbReference type="SAM" id="MobiDB-lite"/>
    </source>
</evidence>
<evidence type="ECO:0000259" key="3">
    <source>
        <dbReference type="PROSITE" id="PS50157"/>
    </source>
</evidence>
<dbReference type="PROSITE" id="PS00028">
    <property type="entry name" value="ZINC_FINGER_C2H2_1"/>
    <property type="match status" value="1"/>
</dbReference>
<sequence length="274" mass="27198">SVSLSLSVSKMAGIECQAKPSSSTTGLKLFGFHISEEDDAEMAAAAAGGGGGDVSPGSSSTASATTANSGGGDARKYECQYCCREFANSQALGGHQNAHKKERQQLKRAQLQAHHHARAAAAAAAVAKGDVFHRGNPIVSAFAPSPHLLPASASAFPPTTPGSWVCYPRAAGSPPLPATHGHVFPVSGATTVSAVPGRAAPPGAAVYSYGGGGYDGAEPMVVMMAPPSGRAARAGFGRFSPGRLDGEGIAGSGAGGADGVLGLDLHLRLSPAGS</sequence>
<dbReference type="GO" id="GO:0000976">
    <property type="term" value="F:transcription cis-regulatory region binding"/>
    <property type="evidence" value="ECO:0007669"/>
    <property type="project" value="TreeGrafter"/>
</dbReference>
<dbReference type="FunFam" id="3.30.160.60:FF:002829">
    <property type="entry name" value="Zinc finger protein 6"/>
    <property type="match status" value="1"/>
</dbReference>
<reference evidence="4" key="1">
    <citation type="submission" date="2015-07" db="EMBL/GenBank/DDBJ databases">
        <title>Transcriptome Assembly of Anthurium amnicola.</title>
        <authorList>
            <person name="Suzuki J."/>
        </authorList>
    </citation>
    <scope>NUCLEOTIDE SEQUENCE</scope>
</reference>
<dbReference type="PANTHER" id="PTHR46353:SF9">
    <property type="entry name" value="ZINC FINGER PROTEIN GIS3"/>
    <property type="match status" value="1"/>
</dbReference>
<keyword evidence="1" id="KW-0863">Zinc-finger</keyword>